<dbReference type="RefSeq" id="WP_005607653.1">
    <property type="nucleotide sequence ID" value="NZ_CP102283.1"/>
</dbReference>
<evidence type="ECO:0000313" key="2">
    <source>
        <dbReference type="Proteomes" id="UP000005926"/>
    </source>
</evidence>
<protein>
    <submittedName>
        <fullName evidence="1">Uncharacterized protein</fullName>
    </submittedName>
</protein>
<dbReference type="AlphaFoldDB" id="C8NHC2"/>
<name>C8NHC2_9LACT</name>
<dbReference type="EMBL" id="ACKZ01000020">
    <property type="protein sequence ID" value="EEW37099.1"/>
    <property type="molecule type" value="Genomic_DNA"/>
</dbReference>
<accession>C8NHC2</accession>
<dbReference type="STRING" id="638301.HMPREF0444_1317"/>
<dbReference type="GeneID" id="78412065"/>
<proteinExistence type="predicted"/>
<evidence type="ECO:0000313" key="1">
    <source>
        <dbReference type="EMBL" id="EEW37099.1"/>
    </source>
</evidence>
<gene>
    <name evidence="1" type="ORF">HMPREF0444_1317</name>
</gene>
<keyword evidence="2" id="KW-1185">Reference proteome</keyword>
<comment type="caution">
    <text evidence="1">The sequence shown here is derived from an EMBL/GenBank/DDBJ whole genome shotgun (WGS) entry which is preliminary data.</text>
</comment>
<reference evidence="1 2" key="1">
    <citation type="submission" date="2009-08" db="EMBL/GenBank/DDBJ databases">
        <authorList>
            <person name="Muzny D."/>
            <person name="Qin X."/>
            <person name="Deng J."/>
            <person name="Jiang H."/>
            <person name="Liu Y."/>
            <person name="Qu J."/>
            <person name="Song X.-Z."/>
            <person name="Zhang L."/>
            <person name="Thornton R."/>
            <person name="Coyle M."/>
            <person name="Francisco L."/>
            <person name="Jackson L."/>
            <person name="Javaid M."/>
            <person name="Korchina V."/>
            <person name="Kovar C."/>
            <person name="Mata R."/>
            <person name="Mathew T."/>
            <person name="Ngo R."/>
            <person name="Nguyen L."/>
            <person name="Nguyen N."/>
            <person name="Okwuonu G."/>
            <person name="Ongeri F."/>
            <person name="Pham C."/>
            <person name="Simmons D."/>
            <person name="Wilczek-Boney K."/>
            <person name="Hale W."/>
            <person name="Jakkamsetti A."/>
            <person name="Pham P."/>
            <person name="Ruth R."/>
            <person name="San Lucas F."/>
            <person name="Warren J."/>
            <person name="Zhang J."/>
            <person name="Zhao Z."/>
            <person name="Zhou C."/>
            <person name="Zhu D."/>
            <person name="Lee S."/>
            <person name="Bess C."/>
            <person name="Blankenburg K."/>
            <person name="Forbes L."/>
            <person name="Fu Q."/>
            <person name="Gubbala S."/>
            <person name="Hirani K."/>
            <person name="Jayaseelan J.C."/>
            <person name="Lara F."/>
            <person name="Munidasa M."/>
            <person name="Palculict T."/>
            <person name="Patil S."/>
            <person name="Pu L.-L."/>
            <person name="Saada N."/>
            <person name="Tang L."/>
            <person name="Weissenberger G."/>
            <person name="Zhu Y."/>
            <person name="Hemphill L."/>
            <person name="Shang Y."/>
            <person name="Youmans B."/>
            <person name="Ayvaz T."/>
            <person name="Ross M."/>
            <person name="Santibanez J."/>
            <person name="Aqrawi P."/>
            <person name="Gross S."/>
            <person name="Joshi V."/>
            <person name="Fowler G."/>
            <person name="Nazareth L."/>
            <person name="Reid J."/>
            <person name="Worley K."/>
            <person name="Petrosino J."/>
            <person name="Highlander S."/>
            <person name="Gibbs R."/>
        </authorList>
    </citation>
    <scope>NUCLEOTIDE SEQUENCE [LARGE SCALE GENOMIC DNA]</scope>
    <source>
        <strain evidence="1 2">ATCC 49175</strain>
    </source>
</reference>
<organism evidence="1 2">
    <name type="scientific">Granulicatella adiacens ATCC 49175</name>
    <dbReference type="NCBI Taxonomy" id="638301"/>
    <lineage>
        <taxon>Bacteria</taxon>
        <taxon>Bacillati</taxon>
        <taxon>Bacillota</taxon>
        <taxon>Bacilli</taxon>
        <taxon>Lactobacillales</taxon>
        <taxon>Carnobacteriaceae</taxon>
        <taxon>Granulicatella</taxon>
    </lineage>
</organism>
<sequence length="45" mass="5295">MLKSDLRETVVIKLKVNLAFKYETYFKKLGGKEDNSYIIAIEKEQ</sequence>
<dbReference type="HOGENOM" id="CLU_3200377_0_0_9"/>
<dbReference type="Proteomes" id="UP000005926">
    <property type="component" value="Unassembled WGS sequence"/>
</dbReference>